<sequence length="69" mass="7443">MSDAFPPGVRVLVKDPEVDIATLKEVANIKRSPDFIDFVASGGVASVARRAREKLAEWEIADKEGAESS</sequence>
<comment type="caution">
    <text evidence="1">The sequence shown here is derived from an EMBL/GenBank/DDBJ whole genome shotgun (WGS) entry which is preliminary data.</text>
</comment>
<protein>
    <submittedName>
        <fullName evidence="1">Uncharacterized protein</fullName>
    </submittedName>
</protein>
<dbReference type="Proteomes" id="UP001501475">
    <property type="component" value="Unassembled WGS sequence"/>
</dbReference>
<name>A0ABP4WUB9_9MICO</name>
<gene>
    <name evidence="1" type="ORF">GCM10009810_19560</name>
</gene>
<evidence type="ECO:0000313" key="1">
    <source>
        <dbReference type="EMBL" id="GAA1760218.1"/>
    </source>
</evidence>
<organism evidence="1 2">
    <name type="scientific">Nostocoides vanveenii</name>
    <dbReference type="NCBI Taxonomy" id="330835"/>
    <lineage>
        <taxon>Bacteria</taxon>
        <taxon>Bacillati</taxon>
        <taxon>Actinomycetota</taxon>
        <taxon>Actinomycetes</taxon>
        <taxon>Micrococcales</taxon>
        <taxon>Intrasporangiaceae</taxon>
        <taxon>Nostocoides</taxon>
    </lineage>
</organism>
<dbReference type="EMBL" id="BAAAPN010000046">
    <property type="protein sequence ID" value="GAA1760218.1"/>
    <property type="molecule type" value="Genomic_DNA"/>
</dbReference>
<keyword evidence="2" id="KW-1185">Reference proteome</keyword>
<accession>A0ABP4WUB9</accession>
<evidence type="ECO:0000313" key="2">
    <source>
        <dbReference type="Proteomes" id="UP001501475"/>
    </source>
</evidence>
<reference evidence="2" key="1">
    <citation type="journal article" date="2019" name="Int. J. Syst. Evol. Microbiol.">
        <title>The Global Catalogue of Microorganisms (GCM) 10K type strain sequencing project: providing services to taxonomists for standard genome sequencing and annotation.</title>
        <authorList>
            <consortium name="The Broad Institute Genomics Platform"/>
            <consortium name="The Broad Institute Genome Sequencing Center for Infectious Disease"/>
            <person name="Wu L."/>
            <person name="Ma J."/>
        </authorList>
    </citation>
    <scope>NUCLEOTIDE SEQUENCE [LARGE SCALE GENOMIC DNA]</scope>
    <source>
        <strain evidence="2">JCM 15591</strain>
    </source>
</reference>
<dbReference type="RefSeq" id="WP_344065430.1">
    <property type="nucleotide sequence ID" value="NZ_BAAAPN010000046.1"/>
</dbReference>
<proteinExistence type="predicted"/>